<keyword evidence="2" id="KW-1185">Reference proteome</keyword>
<dbReference type="Pfam" id="PF14223">
    <property type="entry name" value="Retrotran_gag_2"/>
    <property type="match status" value="1"/>
</dbReference>
<name>A0AA38SI85_9ASTR</name>
<evidence type="ECO:0000313" key="2">
    <source>
        <dbReference type="Proteomes" id="UP001172457"/>
    </source>
</evidence>
<dbReference type="AlphaFoldDB" id="A0AA38SI85"/>
<dbReference type="Proteomes" id="UP001172457">
    <property type="component" value="Chromosome 6"/>
</dbReference>
<reference evidence="1" key="1">
    <citation type="submission" date="2023-03" db="EMBL/GenBank/DDBJ databases">
        <title>Chromosome-scale reference genome and RAD-based genetic map of yellow starthistle (Centaurea solstitialis) reveal putative structural variation and QTLs associated with invader traits.</title>
        <authorList>
            <person name="Reatini B."/>
            <person name="Cang F.A."/>
            <person name="Jiang Q."/>
            <person name="Mckibben M.T.W."/>
            <person name="Barker M.S."/>
            <person name="Rieseberg L.H."/>
            <person name="Dlugosch K.M."/>
        </authorList>
    </citation>
    <scope>NUCLEOTIDE SEQUENCE</scope>
    <source>
        <strain evidence="1">CAN-66</strain>
        <tissue evidence="1">Leaf</tissue>
    </source>
</reference>
<proteinExistence type="predicted"/>
<dbReference type="PANTHER" id="PTHR47481">
    <property type="match status" value="1"/>
</dbReference>
<organism evidence="1 2">
    <name type="scientific">Centaurea solstitialis</name>
    <name type="common">yellow star-thistle</name>
    <dbReference type="NCBI Taxonomy" id="347529"/>
    <lineage>
        <taxon>Eukaryota</taxon>
        <taxon>Viridiplantae</taxon>
        <taxon>Streptophyta</taxon>
        <taxon>Embryophyta</taxon>
        <taxon>Tracheophyta</taxon>
        <taxon>Spermatophyta</taxon>
        <taxon>Magnoliopsida</taxon>
        <taxon>eudicotyledons</taxon>
        <taxon>Gunneridae</taxon>
        <taxon>Pentapetalae</taxon>
        <taxon>asterids</taxon>
        <taxon>campanulids</taxon>
        <taxon>Asterales</taxon>
        <taxon>Asteraceae</taxon>
        <taxon>Carduoideae</taxon>
        <taxon>Cardueae</taxon>
        <taxon>Centaureinae</taxon>
        <taxon>Centaurea</taxon>
    </lineage>
</organism>
<dbReference type="EMBL" id="JARYMX010000006">
    <property type="protein sequence ID" value="KAJ9543284.1"/>
    <property type="molecule type" value="Genomic_DNA"/>
</dbReference>
<sequence>MAADDPPTPVNHKAFGITNIKSYIPLILDLEKLNYDAWREIFTTHCIGFDVIKHIDSTYDVPQTTPTDPEWTKLDSIVKLWIYGSITQALLQMVLKKDTTARQVWLSIEKLFRDNKDAKAIQLDSELRNITMGDLSVTAYCSKISGLADLLQNLDPESTVPDKHLVIYTINGLSSRFDYVASIIRHRTPYRPSWRLVQCYCLRNNEWLTLDHLRSHQSYGPFVVPRNPPRGQQ</sequence>
<protein>
    <recommendedName>
        <fullName evidence="3">Hybrid signal transduction histidine kinase M</fullName>
    </recommendedName>
</protein>
<accession>A0AA38SI85</accession>
<evidence type="ECO:0000313" key="1">
    <source>
        <dbReference type="EMBL" id="KAJ9543284.1"/>
    </source>
</evidence>
<evidence type="ECO:0008006" key="3">
    <source>
        <dbReference type="Google" id="ProtNLM"/>
    </source>
</evidence>
<comment type="caution">
    <text evidence="1">The sequence shown here is derived from an EMBL/GenBank/DDBJ whole genome shotgun (WGS) entry which is preliminary data.</text>
</comment>
<dbReference type="PANTHER" id="PTHR47481:SF41">
    <property type="entry name" value="COPIA-LIKE POLYPROTEIN_RETROTRANSPOSON"/>
    <property type="match status" value="1"/>
</dbReference>
<gene>
    <name evidence="1" type="ORF">OSB04_022991</name>
</gene>